<dbReference type="OrthoDB" id="10344578at2759"/>
<feature type="region of interest" description="Disordered" evidence="1">
    <location>
        <begin position="1"/>
        <end position="22"/>
    </location>
</feature>
<reference evidence="2 3" key="1">
    <citation type="submission" date="2014-02" db="EMBL/GenBank/DDBJ databases">
        <authorList>
            <person name="Sibley D."/>
            <person name="Venepally P."/>
            <person name="Karamycheva S."/>
            <person name="Hadjithomas M."/>
            <person name="Khan A."/>
            <person name="Brunk B."/>
            <person name="Roos D."/>
            <person name="Caler E."/>
            <person name="Lorenzi H."/>
        </authorList>
    </citation>
    <scope>NUCLEOTIDE SEQUENCE [LARGE SCALE GENOMIC DNA]</scope>
    <source>
        <strain evidence="2 3">GAB2-2007-GAL-DOM2</strain>
    </source>
</reference>
<evidence type="ECO:0000256" key="1">
    <source>
        <dbReference type="SAM" id="MobiDB-lite"/>
    </source>
</evidence>
<evidence type="ECO:0000313" key="2">
    <source>
        <dbReference type="EMBL" id="KFG46891.1"/>
    </source>
</evidence>
<accession>A0A086KR73</accession>
<dbReference type="Proteomes" id="UP000028837">
    <property type="component" value="Unassembled WGS sequence"/>
</dbReference>
<dbReference type="EMBL" id="AHZU02000240">
    <property type="protein sequence ID" value="KFG46891.1"/>
    <property type="molecule type" value="Genomic_DNA"/>
</dbReference>
<feature type="region of interest" description="Disordered" evidence="1">
    <location>
        <begin position="35"/>
        <end position="105"/>
    </location>
</feature>
<protein>
    <submittedName>
        <fullName evidence="2">Uncharacterized protein</fullName>
    </submittedName>
</protein>
<gene>
    <name evidence="2" type="ORF">TGDOM2_246555</name>
</gene>
<comment type="caution">
    <text evidence="2">The sequence shown here is derived from an EMBL/GenBank/DDBJ whole genome shotgun (WGS) entry which is preliminary data.</text>
</comment>
<feature type="compositionally biased region" description="Polar residues" evidence="1">
    <location>
        <begin position="90"/>
        <end position="100"/>
    </location>
</feature>
<organism evidence="2 3">
    <name type="scientific">Toxoplasma gondii GAB2-2007-GAL-DOM2</name>
    <dbReference type="NCBI Taxonomy" id="1130820"/>
    <lineage>
        <taxon>Eukaryota</taxon>
        <taxon>Sar</taxon>
        <taxon>Alveolata</taxon>
        <taxon>Apicomplexa</taxon>
        <taxon>Conoidasida</taxon>
        <taxon>Coccidia</taxon>
        <taxon>Eucoccidiorida</taxon>
        <taxon>Eimeriorina</taxon>
        <taxon>Sarcocystidae</taxon>
        <taxon>Toxoplasma</taxon>
    </lineage>
</organism>
<evidence type="ECO:0000313" key="3">
    <source>
        <dbReference type="Proteomes" id="UP000028837"/>
    </source>
</evidence>
<sequence length="226" mass="24344">MSSSVSGVTMQHGVMSRGADGQYGSLNVRKTRVNSFLPDGSETKLLPRPASSPASCNQQHGGLSSSRRADGTPPGFSPHTRQAAEKMQFRGSQPAPSDTSPLPFRETSFLSTSKRADNLFVASVPSSPVSGRYRSPYDVGFTIRMIEQGEGSGKEKIKPSSAPPARPRSTPQVHQSTYDGSHGRRKAYMLTVDRRGLAWHPISLHEHTAAGGHHSGLRCYLTLSVT</sequence>
<name>A0A086KR73_TOXGO</name>
<feature type="compositionally biased region" description="Polar residues" evidence="1">
    <location>
        <begin position="170"/>
        <end position="179"/>
    </location>
</feature>
<proteinExistence type="predicted"/>
<feature type="region of interest" description="Disordered" evidence="1">
    <location>
        <begin position="148"/>
        <end position="185"/>
    </location>
</feature>
<feature type="compositionally biased region" description="Polar residues" evidence="1">
    <location>
        <begin position="52"/>
        <end position="66"/>
    </location>
</feature>
<dbReference type="AlphaFoldDB" id="A0A086KR73"/>
<dbReference type="VEuPathDB" id="ToxoDB:TGDOM2_246555"/>